<name>A0A8T8WSG1_ASPJA</name>
<gene>
    <name evidence="1" type="ORF">BO86DRAFT_179150</name>
</gene>
<accession>A0A8T8WSG1</accession>
<organism evidence="1 2">
    <name type="scientific">Aspergillus japonicus CBS 114.51</name>
    <dbReference type="NCBI Taxonomy" id="1448312"/>
    <lineage>
        <taxon>Eukaryota</taxon>
        <taxon>Fungi</taxon>
        <taxon>Dikarya</taxon>
        <taxon>Ascomycota</taxon>
        <taxon>Pezizomycotina</taxon>
        <taxon>Eurotiomycetes</taxon>
        <taxon>Eurotiomycetidae</taxon>
        <taxon>Eurotiales</taxon>
        <taxon>Aspergillaceae</taxon>
        <taxon>Aspergillus</taxon>
        <taxon>Aspergillus subgen. Circumdati</taxon>
    </lineage>
</organism>
<reference evidence="1 2" key="1">
    <citation type="submission" date="2018-02" db="EMBL/GenBank/DDBJ databases">
        <title>The genomes of Aspergillus section Nigri reveals drivers in fungal speciation.</title>
        <authorList>
            <consortium name="DOE Joint Genome Institute"/>
            <person name="Vesth T.C."/>
            <person name="Nybo J."/>
            <person name="Theobald S."/>
            <person name="Brandl J."/>
            <person name="Frisvad J.C."/>
            <person name="Nielsen K.F."/>
            <person name="Lyhne E.K."/>
            <person name="Kogle M.E."/>
            <person name="Kuo A."/>
            <person name="Riley R."/>
            <person name="Clum A."/>
            <person name="Nolan M."/>
            <person name="Lipzen A."/>
            <person name="Salamov A."/>
            <person name="Henrissat B."/>
            <person name="Wiebenga A."/>
            <person name="De vries R.P."/>
            <person name="Grigoriev I.V."/>
            <person name="Mortensen U.H."/>
            <person name="Andersen M.R."/>
            <person name="Baker S.E."/>
        </authorList>
    </citation>
    <scope>NUCLEOTIDE SEQUENCE [LARGE SCALE GENOMIC DNA]</scope>
    <source>
        <strain evidence="1 2">CBS 114.51</strain>
    </source>
</reference>
<dbReference type="GeneID" id="37170267"/>
<protein>
    <submittedName>
        <fullName evidence="1">Uncharacterized protein</fullName>
    </submittedName>
</protein>
<dbReference type="AlphaFoldDB" id="A0A8T8WSG1"/>
<evidence type="ECO:0000313" key="2">
    <source>
        <dbReference type="Proteomes" id="UP000249497"/>
    </source>
</evidence>
<keyword evidence="2" id="KW-1185">Reference proteome</keyword>
<evidence type="ECO:0000313" key="1">
    <source>
        <dbReference type="EMBL" id="RAH78610.1"/>
    </source>
</evidence>
<sequence>MKQIDLQYLTQQANYRVDREVCHPAGSAALACRDSYRGDCVAIPFWAVGLPVDTLRTVRPELLPSCLVPRANPNARLLAA</sequence>
<dbReference type="Proteomes" id="UP000249497">
    <property type="component" value="Unassembled WGS sequence"/>
</dbReference>
<dbReference type="RefSeq" id="XP_025524504.1">
    <property type="nucleotide sequence ID" value="XM_025666575.1"/>
</dbReference>
<dbReference type="EMBL" id="KZ824825">
    <property type="protein sequence ID" value="RAH78610.1"/>
    <property type="molecule type" value="Genomic_DNA"/>
</dbReference>
<dbReference type="PROSITE" id="PS51257">
    <property type="entry name" value="PROKAR_LIPOPROTEIN"/>
    <property type="match status" value="1"/>
</dbReference>
<proteinExistence type="predicted"/>